<evidence type="ECO:0000256" key="1">
    <source>
        <dbReference type="SAM" id="Phobius"/>
    </source>
</evidence>
<protein>
    <recommendedName>
        <fullName evidence="4">DUF2892 domain-containing protein</fullName>
    </recommendedName>
</protein>
<dbReference type="Proteomes" id="UP001432190">
    <property type="component" value="Chromosome"/>
</dbReference>
<evidence type="ECO:0000313" key="3">
    <source>
        <dbReference type="Proteomes" id="UP001432190"/>
    </source>
</evidence>
<reference evidence="2" key="1">
    <citation type="submission" date="2022-10" db="EMBL/GenBank/DDBJ databases">
        <title>The complete genomes of actinobacterial strains from the NBC collection.</title>
        <authorList>
            <person name="Joergensen T.S."/>
            <person name="Alvarez Arevalo M."/>
            <person name="Sterndorff E.B."/>
            <person name="Faurdal D."/>
            <person name="Vuksanovic O."/>
            <person name="Mourched A.-S."/>
            <person name="Charusanti P."/>
            <person name="Shaw S."/>
            <person name="Blin K."/>
            <person name="Weber T."/>
        </authorList>
    </citation>
    <scope>NUCLEOTIDE SEQUENCE</scope>
    <source>
        <strain evidence="2">NBC_00256</strain>
    </source>
</reference>
<feature type="transmembrane region" description="Helical" evidence="1">
    <location>
        <begin position="30"/>
        <end position="51"/>
    </location>
</feature>
<organism evidence="2 3">
    <name type="scientific">Micromonospora globbae</name>
    <dbReference type="NCBI Taxonomy" id="1894969"/>
    <lineage>
        <taxon>Bacteria</taxon>
        <taxon>Bacillati</taxon>
        <taxon>Actinomycetota</taxon>
        <taxon>Actinomycetes</taxon>
        <taxon>Micromonosporales</taxon>
        <taxon>Micromonosporaceae</taxon>
        <taxon>Micromonospora</taxon>
    </lineage>
</organism>
<sequence>MSNAKIRSGLLLLLIAAAVALLTMPVHRLWGIIMLFVVATAAGCVCLAVGLSEDRKTVATDSVKAREESTQA</sequence>
<proteinExistence type="predicted"/>
<name>A0ABZ1S174_9ACTN</name>
<accession>A0ABZ1S174</accession>
<dbReference type="RefSeq" id="WP_147427355.1">
    <property type="nucleotide sequence ID" value="NZ_CP108084.1"/>
</dbReference>
<keyword evidence="1" id="KW-1133">Transmembrane helix</keyword>
<keyword evidence="3" id="KW-1185">Reference proteome</keyword>
<keyword evidence="1" id="KW-0812">Transmembrane</keyword>
<keyword evidence="1" id="KW-0472">Membrane</keyword>
<dbReference type="EMBL" id="CP108084">
    <property type="protein sequence ID" value="WUP48190.1"/>
    <property type="molecule type" value="Genomic_DNA"/>
</dbReference>
<gene>
    <name evidence="2" type="ORF">OG994_21560</name>
</gene>
<evidence type="ECO:0008006" key="4">
    <source>
        <dbReference type="Google" id="ProtNLM"/>
    </source>
</evidence>
<evidence type="ECO:0000313" key="2">
    <source>
        <dbReference type="EMBL" id="WUP48190.1"/>
    </source>
</evidence>